<accession>A0A1Y6HS99</accession>
<dbReference type="Proteomes" id="UP000195877">
    <property type="component" value="Chromosome 1"/>
</dbReference>
<evidence type="ECO:0000313" key="4">
    <source>
        <dbReference type="Proteomes" id="UP000195877"/>
    </source>
</evidence>
<reference evidence="2 4" key="1">
    <citation type="submission" date="2017-05" db="EMBL/GenBank/DDBJ databases">
        <authorList>
            <person name="Blom J."/>
        </authorList>
    </citation>
    <scope>NUCLEOTIDE SEQUENCE [LARGE SCALE GENOMIC DNA]</scope>
    <source>
        <strain evidence="2">PD885</strain>
    </source>
</reference>
<feature type="region of interest" description="Disordered" evidence="1">
    <location>
        <begin position="1"/>
        <end position="71"/>
    </location>
</feature>
<protein>
    <submittedName>
        <fullName evidence="3">Uncharacterized protein</fullName>
    </submittedName>
</protein>
<feature type="compositionally biased region" description="Polar residues" evidence="1">
    <location>
        <begin position="27"/>
        <end position="36"/>
    </location>
</feature>
<evidence type="ECO:0000313" key="5">
    <source>
        <dbReference type="Proteomes" id="UP000195953"/>
    </source>
</evidence>
<dbReference type="AlphaFoldDB" id="A0A1Y6HS99"/>
<dbReference type="EMBL" id="LT853885">
    <property type="protein sequence ID" value="SMR05140.1"/>
    <property type="molecule type" value="Genomic_DNA"/>
</dbReference>
<feature type="compositionally biased region" description="Basic and acidic residues" evidence="1">
    <location>
        <begin position="17"/>
        <end position="26"/>
    </location>
</feature>
<keyword evidence="4" id="KW-1185">Reference proteome</keyword>
<dbReference type="Proteomes" id="UP000195953">
    <property type="component" value="Chromosome 1"/>
</dbReference>
<sequence>MGNACVRGIGSSQARANYDERVDTTPDRQAQSTPMAGQSPLHGLPPRTPGPRRARLSPGRAGPSEPPAALEGWDKDIRSRVTRLAHNLFQSTSCLVDDLTPKFQQLIIKQLEVMLARVSGEDRRIGGDDFQKQVEWFQKQMGDKPAQPSVSLVETEQDSDTLKIMKGLVGRIDIALMGANNGGEDGLMMNVICPLASSSALATASNMVGGYETGFIAPKDEEMRRVQNLLKSIKEGQPVRKGVAIALSQSKDKSDVLNPGVLLSKLLALVRQYPNFKE</sequence>
<proteinExistence type="predicted"/>
<name>A0A1Y6HS99_9XANT</name>
<evidence type="ECO:0000313" key="2">
    <source>
        <dbReference type="EMBL" id="SMQ97400.1"/>
    </source>
</evidence>
<reference evidence="3 5" key="2">
    <citation type="submission" date="2017-05" db="EMBL/GenBank/DDBJ databases">
        <authorList>
            <person name="Song R."/>
            <person name="Chenine A.L."/>
            <person name="Ruprecht R.M."/>
        </authorList>
    </citation>
    <scope>NUCLEOTIDE SEQUENCE [LARGE SCALE GENOMIC DNA]</scope>
    <source>
        <strain evidence="3">PD5205</strain>
    </source>
</reference>
<organism evidence="3 5">
    <name type="scientific">Xanthomonas fragariae</name>
    <dbReference type="NCBI Taxonomy" id="48664"/>
    <lineage>
        <taxon>Bacteria</taxon>
        <taxon>Pseudomonadati</taxon>
        <taxon>Pseudomonadota</taxon>
        <taxon>Gammaproteobacteria</taxon>
        <taxon>Lysobacterales</taxon>
        <taxon>Lysobacteraceae</taxon>
        <taxon>Xanthomonas</taxon>
    </lineage>
</organism>
<evidence type="ECO:0000313" key="3">
    <source>
        <dbReference type="EMBL" id="SMR05140.1"/>
    </source>
</evidence>
<evidence type="ECO:0000256" key="1">
    <source>
        <dbReference type="SAM" id="MobiDB-lite"/>
    </source>
</evidence>
<dbReference type="EMBL" id="LT853882">
    <property type="protein sequence ID" value="SMQ97400.1"/>
    <property type="molecule type" value="Genomic_DNA"/>
</dbReference>
<gene>
    <name evidence="3" type="ORF">PD5205_03868</name>
    <name evidence="2" type="ORF">PD885_00128</name>
</gene>